<feature type="non-terminal residue" evidence="1">
    <location>
        <position position="33"/>
    </location>
</feature>
<dbReference type="Proteomes" id="UP000011776">
    <property type="component" value="Unassembled WGS sequence"/>
</dbReference>
<dbReference type="EMBL" id="AFME02000187">
    <property type="protein sequence ID" value="EMG11178.1"/>
    <property type="molecule type" value="Genomic_DNA"/>
</dbReference>
<name>M3GWV9_LEPIR</name>
<sequence length="33" mass="3815">MAIQLGGFFFEKVDPIFFEGKIVMSEDTLFTKK</sequence>
<evidence type="ECO:0000313" key="2">
    <source>
        <dbReference type="Proteomes" id="UP000011776"/>
    </source>
</evidence>
<gene>
    <name evidence="1" type="ORF">LEP1GSC151_0087</name>
</gene>
<organism evidence="1 2">
    <name type="scientific">Leptospira interrogans serovar Grippotyphosa str. LT2186</name>
    <dbReference type="NCBI Taxonomy" id="1001599"/>
    <lineage>
        <taxon>Bacteria</taxon>
        <taxon>Pseudomonadati</taxon>
        <taxon>Spirochaetota</taxon>
        <taxon>Spirochaetia</taxon>
        <taxon>Leptospirales</taxon>
        <taxon>Leptospiraceae</taxon>
        <taxon>Leptospira</taxon>
    </lineage>
</organism>
<accession>M3GWV9</accession>
<dbReference type="AlphaFoldDB" id="M3GWV9"/>
<evidence type="ECO:0000313" key="1">
    <source>
        <dbReference type="EMBL" id="EMG11178.1"/>
    </source>
</evidence>
<reference evidence="1 2" key="1">
    <citation type="submission" date="2013-02" db="EMBL/GenBank/DDBJ databases">
        <authorList>
            <person name="Harkins D.M."/>
            <person name="Durkin A.S."/>
            <person name="Brinkac L.M."/>
            <person name="Haft D.H."/>
            <person name="Selengut J.D."/>
            <person name="Sanka R."/>
            <person name="DePew J."/>
            <person name="Purushe J."/>
            <person name="Tulsiani S.M."/>
            <person name="Graham G.C."/>
            <person name="Burns M.-A."/>
            <person name="Dohnt M.F."/>
            <person name="Smythe L.D."/>
            <person name="McKay D.B."/>
            <person name="Craig S.B."/>
            <person name="Vinetz J.M."/>
            <person name="Sutton G.G."/>
            <person name="Nierman W.C."/>
            <person name="Fouts D.E."/>
        </authorList>
    </citation>
    <scope>NUCLEOTIDE SEQUENCE [LARGE SCALE GENOMIC DNA]</scope>
    <source>
        <strain evidence="1 2">LT2186</strain>
    </source>
</reference>
<comment type="caution">
    <text evidence="1">The sequence shown here is derived from an EMBL/GenBank/DDBJ whole genome shotgun (WGS) entry which is preliminary data.</text>
</comment>
<proteinExistence type="predicted"/>
<protein>
    <submittedName>
        <fullName evidence="1">Uncharacterized protein</fullName>
    </submittedName>
</protein>